<evidence type="ECO:0000313" key="6">
    <source>
        <dbReference type="EMBL" id="UYU33465.1"/>
    </source>
</evidence>
<keyword evidence="7" id="KW-1185">Reference proteome</keyword>
<dbReference type="Pfam" id="PF00440">
    <property type="entry name" value="TetR_N"/>
    <property type="match status" value="1"/>
</dbReference>
<keyword evidence="3" id="KW-0804">Transcription</keyword>
<evidence type="ECO:0000256" key="2">
    <source>
        <dbReference type="ARBA" id="ARBA00023125"/>
    </source>
</evidence>
<gene>
    <name evidence="6" type="ORF">KFZ77_08195</name>
</gene>
<dbReference type="InterPro" id="IPR041479">
    <property type="entry name" value="TetR_CgmR_C"/>
</dbReference>
<evidence type="ECO:0000259" key="5">
    <source>
        <dbReference type="PROSITE" id="PS50977"/>
    </source>
</evidence>
<dbReference type="PANTHER" id="PTHR47506">
    <property type="entry name" value="TRANSCRIPTIONAL REGULATORY PROTEIN"/>
    <property type="match status" value="1"/>
</dbReference>
<evidence type="ECO:0000256" key="4">
    <source>
        <dbReference type="PROSITE-ProRule" id="PRU00335"/>
    </source>
</evidence>
<organism evidence="6 7">
    <name type="scientific">Siccibacter colletis</name>
    <dbReference type="NCBI Taxonomy" id="1505757"/>
    <lineage>
        <taxon>Bacteria</taxon>
        <taxon>Pseudomonadati</taxon>
        <taxon>Pseudomonadota</taxon>
        <taxon>Gammaproteobacteria</taxon>
        <taxon>Enterobacterales</taxon>
        <taxon>Enterobacteriaceae</taxon>
        <taxon>Siccibacter</taxon>
    </lineage>
</organism>
<keyword evidence="1" id="KW-0805">Transcription regulation</keyword>
<feature type="domain" description="HTH tetR-type" evidence="5">
    <location>
        <begin position="6"/>
        <end position="66"/>
    </location>
</feature>
<dbReference type="PANTHER" id="PTHR47506:SF1">
    <property type="entry name" value="HTH-TYPE TRANSCRIPTIONAL REGULATOR YJDC"/>
    <property type="match status" value="1"/>
</dbReference>
<proteinExistence type="predicted"/>
<feature type="DNA-binding region" description="H-T-H motif" evidence="4">
    <location>
        <begin position="29"/>
        <end position="48"/>
    </location>
</feature>
<protein>
    <submittedName>
        <fullName evidence="6">TetR/AcrR family transcriptional regulator</fullName>
    </submittedName>
</protein>
<accession>A0ABY6JHZ5</accession>
<sequence>MARPRKNHREDLLDAAEAVLTKEGAKALSFGSIAVESGLSKASVQSVFGSRENILDALLARWMQREQVKYEQLAGEHPDARSRLMAHIKATKEVNDKAGSRISTLLAAQVGSGSQSEYMKQWYQERIGDFSADDEQARKRRIAYLAVEGAILIRNLVGYDISEEVWEDIFSDLEQYAQ</sequence>
<dbReference type="RefSeq" id="WP_264385949.1">
    <property type="nucleotide sequence ID" value="NZ_CP074352.1"/>
</dbReference>
<dbReference type="SUPFAM" id="SSF46689">
    <property type="entry name" value="Homeodomain-like"/>
    <property type="match status" value="1"/>
</dbReference>
<dbReference type="Pfam" id="PF17937">
    <property type="entry name" value="TetR_C_28"/>
    <property type="match status" value="1"/>
</dbReference>
<keyword evidence="2 4" id="KW-0238">DNA-binding</keyword>
<dbReference type="Gene3D" id="1.10.357.10">
    <property type="entry name" value="Tetracycline Repressor, domain 2"/>
    <property type="match status" value="1"/>
</dbReference>
<reference evidence="6 7" key="1">
    <citation type="submission" date="2021-05" db="EMBL/GenBank/DDBJ databases">
        <title>Isolation, identification, and the growth promoting effects of Pantoea dispersa strain YSD J2 from the aboveground leaves of Cyperus esculentus L.Var. Sativus.</title>
        <authorList>
            <person name="Wang S."/>
            <person name="Tang X.M."/>
            <person name="Huang Y.N."/>
        </authorList>
    </citation>
    <scope>NUCLEOTIDE SEQUENCE [LARGE SCALE GENOMIC DNA]</scope>
    <source>
        <strain evidence="7">YSD YN2</strain>
    </source>
</reference>
<dbReference type="InterPro" id="IPR001647">
    <property type="entry name" value="HTH_TetR"/>
</dbReference>
<evidence type="ECO:0000256" key="3">
    <source>
        <dbReference type="ARBA" id="ARBA00023163"/>
    </source>
</evidence>
<name>A0ABY6JHZ5_9ENTR</name>
<dbReference type="InterPro" id="IPR009057">
    <property type="entry name" value="Homeodomain-like_sf"/>
</dbReference>
<dbReference type="Proteomes" id="UP001156318">
    <property type="component" value="Chromosome"/>
</dbReference>
<evidence type="ECO:0000313" key="7">
    <source>
        <dbReference type="Proteomes" id="UP001156318"/>
    </source>
</evidence>
<dbReference type="EMBL" id="CP074352">
    <property type="protein sequence ID" value="UYU33465.1"/>
    <property type="molecule type" value="Genomic_DNA"/>
</dbReference>
<evidence type="ECO:0000256" key="1">
    <source>
        <dbReference type="ARBA" id="ARBA00023015"/>
    </source>
</evidence>
<dbReference type="PROSITE" id="PS50977">
    <property type="entry name" value="HTH_TETR_2"/>
    <property type="match status" value="1"/>
</dbReference>